<feature type="domain" description="Acyl-CoA thioesterase-like N-terminal HotDog" evidence="1">
    <location>
        <begin position="27"/>
        <end position="113"/>
    </location>
</feature>
<dbReference type="InterPro" id="IPR049450">
    <property type="entry name" value="ACOT8-like_C"/>
</dbReference>
<comment type="caution">
    <text evidence="3">The sequence shown here is derived from an EMBL/GenBank/DDBJ whole genome shotgun (WGS) entry which is preliminary data.</text>
</comment>
<dbReference type="Proteomes" id="UP000242814">
    <property type="component" value="Unassembled WGS sequence"/>
</dbReference>
<evidence type="ECO:0000313" key="3">
    <source>
        <dbReference type="EMBL" id="ODH39291.1"/>
    </source>
</evidence>
<sequence>MTAANRFEAATAVTPLSSHTYAVNLRLEWCIGTVPHGGYVTSIFHNVAVTHLKHTHPTLHSGAPHPITIHLTFLRRTEAGPATFTVQDTKLGSRTSTIHITLSQLDPDGAVREEAASYITVSNFDQEEGPTMNTGYELSALPVRGPGDLAAVGGVRGGALTVDLARLARDGRDGDWERFHAAFATMRKASQHAEFYTPRRSGMGKTYSGVVEQWARFKPYGRIERWTDASLGYLADMFPMMLETFDRKQWGADGATARGSAAAAESSSDKVARYWYPTVLLNIEFKKKLPAEGVEWLYSRVQTKVLRDGRMDLDLVMLDEQGEVVALSNHVALIVDAQRNFDQRKGNGTGNGATKI</sequence>
<feature type="domain" description="Acyl-CoA thioesterase-like C-terminal" evidence="2">
    <location>
        <begin position="176"/>
        <end position="334"/>
    </location>
</feature>
<evidence type="ECO:0000259" key="1">
    <source>
        <dbReference type="Pfam" id="PF13622"/>
    </source>
</evidence>
<evidence type="ECO:0000313" key="4">
    <source>
        <dbReference type="Proteomes" id="UP000242814"/>
    </source>
</evidence>
<dbReference type="SUPFAM" id="SSF54637">
    <property type="entry name" value="Thioesterase/thiol ester dehydrase-isomerase"/>
    <property type="match status" value="2"/>
</dbReference>
<accession>A0A1D2JKC9</accession>
<organism evidence="3 4">
    <name type="scientific">Paracoccidioides brasiliensis</name>
    <dbReference type="NCBI Taxonomy" id="121759"/>
    <lineage>
        <taxon>Eukaryota</taxon>
        <taxon>Fungi</taxon>
        <taxon>Dikarya</taxon>
        <taxon>Ascomycota</taxon>
        <taxon>Pezizomycotina</taxon>
        <taxon>Eurotiomycetes</taxon>
        <taxon>Eurotiomycetidae</taxon>
        <taxon>Onygenales</taxon>
        <taxon>Ajellomycetaceae</taxon>
        <taxon>Paracoccidioides</taxon>
    </lineage>
</organism>
<dbReference type="InterPro" id="IPR029069">
    <property type="entry name" value="HotDog_dom_sf"/>
</dbReference>
<gene>
    <name evidence="3" type="ORF">ACO22_01959</name>
</gene>
<name>A0A1D2JKC9_PARBR</name>
<dbReference type="EMBL" id="LZYO01000054">
    <property type="protein sequence ID" value="ODH39291.1"/>
    <property type="molecule type" value="Genomic_DNA"/>
</dbReference>
<dbReference type="Pfam" id="PF20789">
    <property type="entry name" value="4HBT_3C"/>
    <property type="match status" value="1"/>
</dbReference>
<dbReference type="InterPro" id="IPR042171">
    <property type="entry name" value="Acyl-CoA_hotdog"/>
</dbReference>
<dbReference type="InterPro" id="IPR052389">
    <property type="entry name" value="Sec_Metab_Biosynth-Assoc"/>
</dbReference>
<dbReference type="Pfam" id="PF13622">
    <property type="entry name" value="4HBT_3"/>
    <property type="match status" value="1"/>
</dbReference>
<protein>
    <recommendedName>
        <fullName evidence="5">Thioesterase domain-containing protein</fullName>
    </recommendedName>
</protein>
<dbReference type="Gene3D" id="2.40.160.210">
    <property type="entry name" value="Acyl-CoA thioesterase, double hotdog domain"/>
    <property type="match status" value="2"/>
</dbReference>
<dbReference type="PANTHER" id="PTHR38110:SF1">
    <property type="entry name" value="THIOESTERASE DOMAIN-CONTAINING PROTEIN"/>
    <property type="match status" value="1"/>
</dbReference>
<dbReference type="PANTHER" id="PTHR38110">
    <property type="entry name" value="CHROMOSOME 23, WHOLE GENOME SHOTGUN SEQUENCE"/>
    <property type="match status" value="1"/>
</dbReference>
<proteinExistence type="predicted"/>
<dbReference type="VEuPathDB" id="FungiDB:PABG_02716"/>
<dbReference type="VEuPathDB" id="FungiDB:PADG_01163"/>
<evidence type="ECO:0008006" key="5">
    <source>
        <dbReference type="Google" id="ProtNLM"/>
    </source>
</evidence>
<evidence type="ECO:0000259" key="2">
    <source>
        <dbReference type="Pfam" id="PF20789"/>
    </source>
</evidence>
<dbReference type="InterPro" id="IPR049449">
    <property type="entry name" value="TesB_ACOT8-like_N"/>
</dbReference>
<dbReference type="AlphaFoldDB" id="A0A1D2JKC9"/>
<reference evidence="3 4" key="1">
    <citation type="submission" date="2016-06" db="EMBL/GenBank/DDBJ databases">
        <authorList>
            <person name="Kjaerup R.B."/>
            <person name="Dalgaard T.S."/>
            <person name="Juul-Madsen H.R."/>
        </authorList>
    </citation>
    <scope>NUCLEOTIDE SEQUENCE [LARGE SCALE GENOMIC DNA]</scope>
    <source>
        <strain evidence="3 4">Pb300</strain>
    </source>
</reference>